<gene>
    <name evidence="1" type="ORF">HK440_04090</name>
</gene>
<evidence type="ECO:0000313" key="1">
    <source>
        <dbReference type="EMBL" id="QJW43613.1"/>
    </source>
</evidence>
<proteinExistence type="predicted"/>
<dbReference type="Proteomes" id="UP000502945">
    <property type="component" value="Chromosome"/>
</dbReference>
<organism evidence="1 2">
    <name type="scientific">Helicobacter pylori</name>
    <name type="common">Campylobacter pylori</name>
    <dbReference type="NCBI Taxonomy" id="210"/>
    <lineage>
        <taxon>Bacteria</taxon>
        <taxon>Pseudomonadati</taxon>
        <taxon>Campylobacterota</taxon>
        <taxon>Epsilonproteobacteria</taxon>
        <taxon>Campylobacterales</taxon>
        <taxon>Helicobacteraceae</taxon>
        <taxon>Helicobacter</taxon>
    </lineage>
</organism>
<sequence>MLANDFMVKKLKNKELHGLLCNKLSKRVDRFGYRAIGIGVDKETNEVIVQLNKETIVRLNSKTALANDGDLMEGIFDEFNGLKANKEPQKPKKPNSIYYGYGSSYKIIDVLNDKDGDFINCKLFIVKELGVDECLGFYVPPMIGNNNITLADLLENGEPAIYYEANSANIRRFLDRGPYNIEWLMRKYLGVGFRSCKVERIRETEFVIKFRYKKWGSMIDREVKMQFPKYLKDSKKTAVKITSKVFYELLKGPLFGNLLGKDPIQAIIMRKENNNK</sequence>
<dbReference type="RefSeq" id="WP_001916507.1">
    <property type="nucleotide sequence ID" value="NZ_CP053392.1"/>
</dbReference>
<evidence type="ECO:0000313" key="2">
    <source>
        <dbReference type="Proteomes" id="UP000502945"/>
    </source>
</evidence>
<protein>
    <submittedName>
        <fullName evidence="1">Uncharacterized protein</fullName>
    </submittedName>
</protein>
<name>A0AAE7AT64_HELPX</name>
<reference evidence="1 2" key="1">
    <citation type="submission" date="2020-05" db="EMBL/GenBank/DDBJ databases">
        <title>Proteome, Transcriptome, Methylome of different strains of Helicobacter pylori.</title>
        <authorList>
            <person name="Butenko I."/>
            <person name="Fedorov D."/>
            <person name="Babenko V."/>
            <person name="Manolov A."/>
            <person name="Boldyreva D."/>
            <person name="Klimina K."/>
            <person name="Veselovski V."/>
            <person name="Malahova M."/>
            <person name="Semashko T."/>
            <person name="Semenov I."/>
            <person name="Govorun V."/>
        </authorList>
    </citation>
    <scope>NUCLEOTIDE SEQUENCE [LARGE SCALE GENOMIC DNA]</scope>
    <source>
        <strain evidence="1 2">HPY</strain>
    </source>
</reference>
<accession>A0AAE7AT64</accession>
<dbReference type="EMBL" id="CP053396">
    <property type="protein sequence ID" value="QJW43613.1"/>
    <property type="molecule type" value="Genomic_DNA"/>
</dbReference>
<dbReference type="AlphaFoldDB" id="A0AAE7AT64"/>